<accession>A0A1H1Y6U0</accession>
<feature type="transmembrane region" description="Helical" evidence="7">
    <location>
        <begin position="216"/>
        <end position="239"/>
    </location>
</feature>
<feature type="transmembrane region" description="Helical" evidence="7">
    <location>
        <begin position="283"/>
        <end position="300"/>
    </location>
</feature>
<evidence type="ECO:0000313" key="9">
    <source>
        <dbReference type="Proteomes" id="UP000198859"/>
    </source>
</evidence>
<dbReference type="GO" id="GO:0022857">
    <property type="term" value="F:transmembrane transporter activity"/>
    <property type="evidence" value="ECO:0007669"/>
    <property type="project" value="InterPro"/>
</dbReference>
<feature type="transmembrane region" description="Helical" evidence="7">
    <location>
        <begin position="136"/>
        <end position="157"/>
    </location>
</feature>
<evidence type="ECO:0000256" key="6">
    <source>
        <dbReference type="SAM" id="MobiDB-lite"/>
    </source>
</evidence>
<keyword evidence="5 7" id="KW-0472">Membrane</keyword>
<evidence type="ECO:0000256" key="3">
    <source>
        <dbReference type="ARBA" id="ARBA00022692"/>
    </source>
</evidence>
<evidence type="ECO:0000256" key="4">
    <source>
        <dbReference type="ARBA" id="ARBA00022989"/>
    </source>
</evidence>
<reference evidence="9" key="1">
    <citation type="submission" date="2016-10" db="EMBL/GenBank/DDBJ databases">
        <authorList>
            <person name="Varghese N."/>
            <person name="Submissions S."/>
        </authorList>
    </citation>
    <scope>NUCLEOTIDE SEQUENCE [LARGE SCALE GENOMIC DNA]</scope>
    <source>
        <strain evidence="9">DSM 22127</strain>
    </source>
</reference>
<keyword evidence="3 7" id="KW-0812">Transmembrane</keyword>
<dbReference type="Gene3D" id="1.20.1250.20">
    <property type="entry name" value="MFS general substrate transporter like domains"/>
    <property type="match status" value="1"/>
</dbReference>
<dbReference type="InterPro" id="IPR011701">
    <property type="entry name" value="MFS"/>
</dbReference>
<name>A0A1H1Y6U0_9ACTN</name>
<keyword evidence="9" id="KW-1185">Reference proteome</keyword>
<feature type="transmembrane region" description="Helical" evidence="7">
    <location>
        <begin position="73"/>
        <end position="92"/>
    </location>
</feature>
<feature type="transmembrane region" description="Helical" evidence="7">
    <location>
        <begin position="41"/>
        <end position="61"/>
    </location>
</feature>
<feature type="compositionally biased region" description="Basic and acidic residues" evidence="6">
    <location>
        <begin position="424"/>
        <end position="441"/>
    </location>
</feature>
<organism evidence="8 9">
    <name type="scientific">Nocardioides scoriae</name>
    <dbReference type="NCBI Taxonomy" id="642780"/>
    <lineage>
        <taxon>Bacteria</taxon>
        <taxon>Bacillati</taxon>
        <taxon>Actinomycetota</taxon>
        <taxon>Actinomycetes</taxon>
        <taxon>Propionibacteriales</taxon>
        <taxon>Nocardioidaceae</taxon>
        <taxon>Nocardioides</taxon>
    </lineage>
</organism>
<comment type="subcellular location">
    <subcellularLocation>
        <location evidence="1">Cell membrane</location>
        <topology evidence="1">Multi-pass membrane protein</topology>
    </subcellularLocation>
</comment>
<feature type="transmembrane region" description="Helical" evidence="7">
    <location>
        <begin position="367"/>
        <end position="386"/>
    </location>
</feature>
<evidence type="ECO:0000313" key="8">
    <source>
        <dbReference type="EMBL" id="SDT17228.1"/>
    </source>
</evidence>
<dbReference type="Pfam" id="PF07690">
    <property type="entry name" value="MFS_1"/>
    <property type="match status" value="1"/>
</dbReference>
<dbReference type="PANTHER" id="PTHR23513:SF6">
    <property type="entry name" value="MAJOR FACILITATOR SUPERFAMILY ASSOCIATED DOMAIN-CONTAINING PROTEIN"/>
    <property type="match status" value="1"/>
</dbReference>
<dbReference type="AlphaFoldDB" id="A0A1H1Y6U0"/>
<dbReference type="STRING" id="642780.SAMN04488570_3737"/>
<dbReference type="GO" id="GO:0005886">
    <property type="term" value="C:plasma membrane"/>
    <property type="evidence" value="ECO:0007669"/>
    <property type="project" value="UniProtKB-SubCell"/>
</dbReference>
<keyword evidence="4 7" id="KW-1133">Transmembrane helix</keyword>
<gene>
    <name evidence="8" type="ORF">SAMN04488570_3737</name>
</gene>
<feature type="compositionally biased region" description="Pro residues" evidence="6">
    <location>
        <begin position="399"/>
        <end position="411"/>
    </location>
</feature>
<dbReference type="PANTHER" id="PTHR23513">
    <property type="entry name" value="INTEGRAL MEMBRANE EFFLUX PROTEIN-RELATED"/>
    <property type="match status" value="1"/>
</dbReference>
<evidence type="ECO:0000256" key="5">
    <source>
        <dbReference type="ARBA" id="ARBA00023136"/>
    </source>
</evidence>
<evidence type="ECO:0000256" key="7">
    <source>
        <dbReference type="SAM" id="Phobius"/>
    </source>
</evidence>
<dbReference type="Proteomes" id="UP000198859">
    <property type="component" value="Chromosome I"/>
</dbReference>
<feature type="transmembrane region" description="Helical" evidence="7">
    <location>
        <begin position="12"/>
        <end position="29"/>
    </location>
</feature>
<feature type="transmembrane region" description="Helical" evidence="7">
    <location>
        <begin position="98"/>
        <end position="124"/>
    </location>
</feature>
<evidence type="ECO:0000256" key="1">
    <source>
        <dbReference type="ARBA" id="ARBA00004651"/>
    </source>
</evidence>
<evidence type="ECO:0000256" key="2">
    <source>
        <dbReference type="ARBA" id="ARBA00022475"/>
    </source>
</evidence>
<proteinExistence type="predicted"/>
<feature type="region of interest" description="Disordered" evidence="6">
    <location>
        <begin position="395"/>
        <end position="469"/>
    </location>
</feature>
<dbReference type="EMBL" id="LT629757">
    <property type="protein sequence ID" value="SDT17228.1"/>
    <property type="molecule type" value="Genomic_DNA"/>
</dbReference>
<protein>
    <submittedName>
        <fullName evidence="8">Predicted arabinose efflux permease, MFS family</fullName>
    </submittedName>
</protein>
<feature type="transmembrane region" description="Helical" evidence="7">
    <location>
        <begin position="163"/>
        <end position="179"/>
    </location>
</feature>
<sequence length="469" mass="47468">MEPLDPVTRRVLVAHVLASLALSVPWPLLLVLVDERSDDPLLLGLAGAARMLPYVVCSWAAGRLADAVRRDRLVRVTFAVRGLLMVVAAAALLADQVWLAVVASTLVVAVATPAYPALVAAMPGLAGAQHRRATEVLVTVEVGAFVVGAALGGLLLHPALRGALPWVPVALTLVAWPLLRGVPMPAPRRAVPDGRGPDEHAAGTPSALAALLAAPAALRAVAVMACVNLVAATLVLALLPLALEAWDGDAAGYGLATGVFGFAALAAPLLARLLARLGRTPERAAAHGLGLLALGVLLLAPTPSLAWALGPLALAGSVSVAVEAAATGVLQDEVPDAVRGTVLGLNDTVIVTAALLGSLLAPTALDLLGGDLVLGATALLVLLAAVSSRVAARFEGPAAPTPPRPDVPLRPAPSAAPGRHRAPRPGDECVLRVPRQRERPGGRVGEPSGRLQPGGSSRRDAGPALRGAG</sequence>
<feature type="transmembrane region" description="Helical" evidence="7">
    <location>
        <begin position="251"/>
        <end position="271"/>
    </location>
</feature>
<dbReference type="SUPFAM" id="SSF103473">
    <property type="entry name" value="MFS general substrate transporter"/>
    <property type="match status" value="1"/>
</dbReference>
<keyword evidence="2" id="KW-1003">Cell membrane</keyword>
<dbReference type="InterPro" id="IPR036259">
    <property type="entry name" value="MFS_trans_sf"/>
</dbReference>
<dbReference type="RefSeq" id="WP_091732873.1">
    <property type="nucleotide sequence ID" value="NZ_LT629757.1"/>
</dbReference>
<dbReference type="OrthoDB" id="133057at85009"/>